<evidence type="ECO:0000313" key="1">
    <source>
        <dbReference type="EMBL" id="CAD6991561.1"/>
    </source>
</evidence>
<dbReference type="AlphaFoldDB" id="A0A811TZ81"/>
<comment type="caution">
    <text evidence="1">The sequence shown here is derived from an EMBL/GenBank/DDBJ whole genome shotgun (WGS) entry which is preliminary data.</text>
</comment>
<evidence type="ECO:0000313" key="2">
    <source>
        <dbReference type="Proteomes" id="UP000606786"/>
    </source>
</evidence>
<dbReference type="EMBL" id="CAJHJT010000001">
    <property type="protein sequence ID" value="CAD6991561.1"/>
    <property type="molecule type" value="Genomic_DNA"/>
</dbReference>
<reference evidence="1" key="1">
    <citation type="submission" date="2020-11" db="EMBL/GenBank/DDBJ databases">
        <authorList>
            <person name="Whitehead M."/>
        </authorList>
    </citation>
    <scope>NUCLEOTIDE SEQUENCE</scope>
    <source>
        <strain evidence="1">EGII</strain>
    </source>
</reference>
<sequence>MALGLAYMNGSPFFTICFGSSSKLSAKHIFLKKLMRTLYELVTLKNTTGSPSTLTVLLLFSQKVANRLICPGKELVKSLLERSMQNYFLNINIRCESVFQTFFVLLHPNATQPQGNTSH</sequence>
<protein>
    <submittedName>
        <fullName evidence="1">(Mediterranean fruit fly) hypothetical protein</fullName>
    </submittedName>
</protein>
<gene>
    <name evidence="1" type="ORF">CCAP1982_LOCUS480</name>
</gene>
<name>A0A811TZ81_CERCA</name>
<dbReference type="Proteomes" id="UP000606786">
    <property type="component" value="Unassembled WGS sequence"/>
</dbReference>
<keyword evidence="2" id="KW-1185">Reference proteome</keyword>
<accession>A0A811TZ81</accession>
<proteinExistence type="predicted"/>
<organism evidence="1 2">
    <name type="scientific">Ceratitis capitata</name>
    <name type="common">Mediterranean fruit fly</name>
    <name type="synonym">Tephritis capitata</name>
    <dbReference type="NCBI Taxonomy" id="7213"/>
    <lineage>
        <taxon>Eukaryota</taxon>
        <taxon>Metazoa</taxon>
        <taxon>Ecdysozoa</taxon>
        <taxon>Arthropoda</taxon>
        <taxon>Hexapoda</taxon>
        <taxon>Insecta</taxon>
        <taxon>Pterygota</taxon>
        <taxon>Neoptera</taxon>
        <taxon>Endopterygota</taxon>
        <taxon>Diptera</taxon>
        <taxon>Brachycera</taxon>
        <taxon>Muscomorpha</taxon>
        <taxon>Tephritoidea</taxon>
        <taxon>Tephritidae</taxon>
        <taxon>Ceratitis</taxon>
        <taxon>Ceratitis</taxon>
    </lineage>
</organism>